<accession>A0AAD7SG51</accession>
<evidence type="ECO:0000313" key="3">
    <source>
        <dbReference type="Proteomes" id="UP001221898"/>
    </source>
</evidence>
<dbReference type="EMBL" id="JAINUG010000068">
    <property type="protein sequence ID" value="KAJ8401692.1"/>
    <property type="molecule type" value="Genomic_DNA"/>
</dbReference>
<keyword evidence="3" id="KW-1185">Reference proteome</keyword>
<feature type="region of interest" description="Disordered" evidence="1">
    <location>
        <begin position="44"/>
        <end position="110"/>
    </location>
</feature>
<proteinExistence type="predicted"/>
<evidence type="ECO:0000313" key="2">
    <source>
        <dbReference type="EMBL" id="KAJ8401692.1"/>
    </source>
</evidence>
<organism evidence="2 3">
    <name type="scientific">Aldrovandia affinis</name>
    <dbReference type="NCBI Taxonomy" id="143900"/>
    <lineage>
        <taxon>Eukaryota</taxon>
        <taxon>Metazoa</taxon>
        <taxon>Chordata</taxon>
        <taxon>Craniata</taxon>
        <taxon>Vertebrata</taxon>
        <taxon>Euteleostomi</taxon>
        <taxon>Actinopterygii</taxon>
        <taxon>Neopterygii</taxon>
        <taxon>Teleostei</taxon>
        <taxon>Notacanthiformes</taxon>
        <taxon>Halosauridae</taxon>
        <taxon>Aldrovandia</taxon>
    </lineage>
</organism>
<dbReference type="AlphaFoldDB" id="A0AAD7SG51"/>
<reference evidence="2" key="1">
    <citation type="journal article" date="2023" name="Science">
        <title>Genome structures resolve the early diversification of teleost fishes.</title>
        <authorList>
            <person name="Parey E."/>
            <person name="Louis A."/>
            <person name="Montfort J."/>
            <person name="Bouchez O."/>
            <person name="Roques C."/>
            <person name="Iampietro C."/>
            <person name="Lluch J."/>
            <person name="Castinel A."/>
            <person name="Donnadieu C."/>
            <person name="Desvignes T."/>
            <person name="Floi Bucao C."/>
            <person name="Jouanno E."/>
            <person name="Wen M."/>
            <person name="Mejri S."/>
            <person name="Dirks R."/>
            <person name="Jansen H."/>
            <person name="Henkel C."/>
            <person name="Chen W.J."/>
            <person name="Zahm M."/>
            <person name="Cabau C."/>
            <person name="Klopp C."/>
            <person name="Thompson A.W."/>
            <person name="Robinson-Rechavi M."/>
            <person name="Braasch I."/>
            <person name="Lecointre G."/>
            <person name="Bobe J."/>
            <person name="Postlethwait J.H."/>
            <person name="Berthelot C."/>
            <person name="Roest Crollius H."/>
            <person name="Guiguen Y."/>
        </authorList>
    </citation>
    <scope>NUCLEOTIDE SEQUENCE</scope>
    <source>
        <strain evidence="2">NC1722</strain>
    </source>
</reference>
<dbReference type="Proteomes" id="UP001221898">
    <property type="component" value="Unassembled WGS sequence"/>
</dbReference>
<evidence type="ECO:0000256" key="1">
    <source>
        <dbReference type="SAM" id="MobiDB-lite"/>
    </source>
</evidence>
<feature type="compositionally biased region" description="Pro residues" evidence="1">
    <location>
        <begin position="75"/>
        <end position="84"/>
    </location>
</feature>
<comment type="caution">
    <text evidence="2">The sequence shown here is derived from an EMBL/GenBank/DDBJ whole genome shotgun (WGS) entry which is preliminary data.</text>
</comment>
<protein>
    <submittedName>
        <fullName evidence="2">Uncharacterized protein</fullName>
    </submittedName>
</protein>
<gene>
    <name evidence="2" type="ORF">AAFF_G00376630</name>
</gene>
<name>A0AAD7SG51_9TELE</name>
<sequence>MPRSASLARQSRRLRAEAAMSRCAAASGGERLSSGAAVRVCRGARDGGLRSGDGAGARSRIGESVCRRHGTSPRPGLPLPPDPAHPAFARPSRYAPPDRQTEGGGGVASRHRGVEARVCGSWAGMTPVETHTDLALSRTALLCPEGKVSTGSLSRRRPSGIERRTRTVNGALYGTSAARVIVWAGLSEPDRLFSAAILKSQARDA</sequence>